<evidence type="ECO:0000256" key="9">
    <source>
        <dbReference type="ARBA" id="ARBA00049244"/>
    </source>
</evidence>
<dbReference type="Pfam" id="PF14579">
    <property type="entry name" value="HHH_6"/>
    <property type="match status" value="1"/>
</dbReference>
<dbReference type="InterPro" id="IPR004365">
    <property type="entry name" value="NA-bd_OB_tRNA"/>
</dbReference>
<dbReference type="InterPro" id="IPR029460">
    <property type="entry name" value="DNAPol_HHH"/>
</dbReference>
<evidence type="ECO:0000256" key="5">
    <source>
        <dbReference type="ARBA" id="ARBA00022679"/>
    </source>
</evidence>
<dbReference type="Gene3D" id="1.10.150.870">
    <property type="match status" value="1"/>
</dbReference>
<dbReference type="InterPro" id="IPR003141">
    <property type="entry name" value="Pol/His_phosphatase_N"/>
</dbReference>
<protein>
    <recommendedName>
        <fullName evidence="4">DNA polymerase III subunit alpha</fullName>
        <ecNumber evidence="3">2.7.7.7</ecNumber>
    </recommendedName>
</protein>
<dbReference type="Pfam" id="PF01336">
    <property type="entry name" value="tRNA_anti-codon"/>
    <property type="match status" value="1"/>
</dbReference>
<dbReference type="InterPro" id="IPR016195">
    <property type="entry name" value="Pol/histidinol_Pase-like"/>
</dbReference>
<feature type="compositionally biased region" description="Acidic residues" evidence="10">
    <location>
        <begin position="1291"/>
        <end position="1302"/>
    </location>
</feature>
<evidence type="ECO:0000256" key="2">
    <source>
        <dbReference type="ARBA" id="ARBA00009496"/>
    </source>
</evidence>
<dbReference type="Pfam" id="PF07733">
    <property type="entry name" value="DNA_pol3_alpha"/>
    <property type="match status" value="1"/>
</dbReference>
<proteinExistence type="inferred from homology"/>
<gene>
    <name evidence="12" type="ORF">DVS28_b0218</name>
</gene>
<dbReference type="GO" id="GO:0008408">
    <property type="term" value="F:3'-5' exonuclease activity"/>
    <property type="evidence" value="ECO:0007669"/>
    <property type="project" value="InterPro"/>
</dbReference>
<dbReference type="CDD" id="cd04485">
    <property type="entry name" value="DnaE_OBF"/>
    <property type="match status" value="1"/>
</dbReference>
<accession>A0A346Y691</accession>
<keyword evidence="12" id="KW-0614">Plasmid</keyword>
<feature type="region of interest" description="Disordered" evidence="10">
    <location>
        <begin position="1216"/>
        <end position="1238"/>
    </location>
</feature>
<evidence type="ECO:0000259" key="11">
    <source>
        <dbReference type="SMART" id="SM00481"/>
    </source>
</evidence>
<dbReference type="Proteomes" id="UP000264006">
    <property type="component" value="Plasmid pEDY32-46I"/>
</dbReference>
<evidence type="ECO:0000256" key="4">
    <source>
        <dbReference type="ARBA" id="ARBA00019114"/>
    </source>
</evidence>
<keyword evidence="8" id="KW-0239">DNA-directed DNA polymerase</keyword>
<comment type="similarity">
    <text evidence="2">Belongs to the DNA polymerase type-C family. DnaE subfamily.</text>
</comment>
<reference evidence="12 13" key="1">
    <citation type="submission" date="2018-09" db="EMBL/GenBank/DDBJ databases">
        <title>Complete genome sequence of Euzebya sp. DY32-46 isolated from seawater of Pacific Ocean.</title>
        <authorList>
            <person name="Xu L."/>
            <person name="Wu Y.-H."/>
            <person name="Xu X.-W."/>
        </authorList>
    </citation>
    <scope>NUCLEOTIDE SEQUENCE [LARGE SCALE GENOMIC DNA]</scope>
    <source>
        <strain evidence="12 13">DY32-46</strain>
        <plasmid evidence="13">pedy32-46i</plasmid>
    </source>
</reference>
<dbReference type="Gene3D" id="3.20.20.140">
    <property type="entry name" value="Metal-dependent hydrolases"/>
    <property type="match status" value="1"/>
</dbReference>
<dbReference type="EMBL" id="CP031166">
    <property type="protein sequence ID" value="AXV09988.1"/>
    <property type="molecule type" value="Genomic_DNA"/>
</dbReference>
<dbReference type="Gene3D" id="2.40.50.200">
    <property type="entry name" value="Bacterial OB-fold"/>
    <property type="match status" value="1"/>
</dbReference>
<dbReference type="EC" id="2.7.7.7" evidence="3"/>
<comment type="catalytic activity">
    <reaction evidence="9">
        <text>DNA(n) + a 2'-deoxyribonucleoside 5'-triphosphate = DNA(n+1) + diphosphate</text>
        <dbReference type="Rhea" id="RHEA:22508"/>
        <dbReference type="Rhea" id="RHEA-COMP:17339"/>
        <dbReference type="Rhea" id="RHEA-COMP:17340"/>
        <dbReference type="ChEBI" id="CHEBI:33019"/>
        <dbReference type="ChEBI" id="CHEBI:61560"/>
        <dbReference type="ChEBI" id="CHEBI:173112"/>
        <dbReference type="EC" id="2.7.7.7"/>
    </reaction>
</comment>
<keyword evidence="5" id="KW-0808">Transferase</keyword>
<dbReference type="KEGG" id="euz:DVS28_b0218"/>
<feature type="region of interest" description="Disordered" evidence="10">
    <location>
        <begin position="1251"/>
        <end position="1345"/>
    </location>
</feature>
<evidence type="ECO:0000256" key="3">
    <source>
        <dbReference type="ARBA" id="ARBA00012417"/>
    </source>
</evidence>
<sequence length="1424" mass="152605">MADPFVHLHVHTEYSMLDGKTRVGGLVETVAADGAPAVAASDHGNLHAWPALYKAAKAAGITPIPAIEAYVAPEDHRVKAKQGPYNEAYYHLTVLATSNVGFANLANMSSKSWIDGFYRKPRIDLGLLETHSEGLTVLSGCLGGEVCQHILHGDKDAARETLDRYAQTFGDDRVFVELMDHGLPDDKIVNPVLVRLAKDLGLRTVATQDSHYTHPGDADSHDALLCVGTASKVADADRFRFDSQEFWVKPAAQMRALFDDFAPDACDSTLLIAEMVDVDMRYGLDLLPEFPCDDGHTAQSQLRRDVMDGAKRLYGDPLSDEVLERIAYELRVIHDMGFDDYFLIVADFVRHAREVGIRVGPGRGSAAGAIVAYTTGITRVDPIRHGLIFERFLNPDRVSMPDIDMDFDDRRRGEMIEYSKVKYGVDLVAQIATYSRMKAKQAIKDAARVLDLPYSVGDQLSKAFPPSKQGNDPTIADAREHEPFTTALEGMGPEAAKAVDLAATWEGNVRGTGVHAAGVVIAPKPLATLSTPLMVDDDGNVVTQWELKTIEPMGYLKMDFLGLRNLTIISDAEELIRRNKGIDVDMDDPALLGEMDDGAAYDLLCRGETLGVFQLDSRGIRDLVVRMQPRQFDAISAALALYRPGPMSMEMHTEYADRLAGRKPVRYDHEALEPILGETLGILTYQEQVQRCATDLAGFSGGRADTLRKAVGKKQADLMAELEPEFKDGVTTSVDGVLADRLWDLIVGFAQYGFNKAHTVSYGIVSFQTAWLKAHYPTEYMAALLTSVANNKDSRPVYLAENRRMGIELLPPSINASVDAFAADGDTIRYGLGAIKGIGSSVVSAVVAERDANGPFADFHDFVARLSANFPSVLNSGSVEALASSGAFDPVGHPRKGLTQVAAQILEGAVAKAKAEAEGQFSLFDALGGGDAPDTSDRVLVPGGEYDQTQMRRLERELLGVYVSSHPLDGHQHRIAAQSDRQIADLPELRDGHPVVIAGMISAVTGKTTRKGDPYATAVLDDTTGEVDLTIWPRAWAKSQPLCTADALIVVEGKLEKNDDGIKVLVDRVRPFDTTMEVPESPEVAAMDTPDPHPDPAPVPVASRPAPDVPIAGGSGTDAQPAAVAVETAAALPAGSPVAVIDVSPAEALAGGFGHAIRSLIERHPGHKSVRVRISSPGRVTTMKLPKAKFRVDDSNGWSADLAETLAGLIAAPAATVDGTPVDPFTGEPDPTDDRGPATSTQVIADAVETAGDATPGGDATVEAAGPQDTAEGDRVGPGEWTDGLDIPGPAEEDTSEEDASEETPPPVEPPDDGPEQESADPADTAESQDQGGEPEPPVEATLVPRTDEELAQIDAARERVPADAAAIIGIAAGFDIDRDVVKAVAEEHGLFTKTAMGDPVSRSRLLHLVLDEAAKGRREETAR</sequence>
<dbReference type="Pfam" id="PF02811">
    <property type="entry name" value="PHP"/>
    <property type="match status" value="1"/>
</dbReference>
<dbReference type="InterPro" id="IPR011708">
    <property type="entry name" value="DNA_pol3_alpha_NTPase_dom"/>
</dbReference>
<dbReference type="InterPro" id="IPR040982">
    <property type="entry name" value="DNA_pol3_finger"/>
</dbReference>
<dbReference type="RefSeq" id="WP_164711108.1">
    <property type="nucleotide sequence ID" value="NZ_CP031166.1"/>
</dbReference>
<organism evidence="12 13">
    <name type="scientific">Euzebya pacifica</name>
    <dbReference type="NCBI Taxonomy" id="1608957"/>
    <lineage>
        <taxon>Bacteria</taxon>
        <taxon>Bacillati</taxon>
        <taxon>Actinomycetota</taxon>
        <taxon>Nitriliruptoria</taxon>
        <taxon>Euzebyales</taxon>
    </lineage>
</organism>
<dbReference type="CDD" id="cd12113">
    <property type="entry name" value="PHP_PolIIIA_DnaE3"/>
    <property type="match status" value="1"/>
</dbReference>
<dbReference type="PANTHER" id="PTHR32294:SF0">
    <property type="entry name" value="DNA POLYMERASE III SUBUNIT ALPHA"/>
    <property type="match status" value="1"/>
</dbReference>
<evidence type="ECO:0000313" key="13">
    <source>
        <dbReference type="Proteomes" id="UP000264006"/>
    </source>
</evidence>
<keyword evidence="6" id="KW-0548">Nucleotidyltransferase</keyword>
<dbReference type="Gene3D" id="1.10.10.1600">
    <property type="entry name" value="Bacterial DNA polymerase III alpha subunit, thumb domain"/>
    <property type="match status" value="1"/>
</dbReference>
<dbReference type="SMART" id="SM00481">
    <property type="entry name" value="POLIIIAc"/>
    <property type="match status" value="1"/>
</dbReference>
<dbReference type="SUPFAM" id="SSF101756">
    <property type="entry name" value="Hypothetical protein YgiW"/>
    <property type="match status" value="1"/>
</dbReference>
<dbReference type="NCBIfam" id="TIGR00594">
    <property type="entry name" value="polc"/>
    <property type="match status" value="1"/>
</dbReference>
<evidence type="ECO:0000256" key="7">
    <source>
        <dbReference type="ARBA" id="ARBA00022705"/>
    </source>
</evidence>
<dbReference type="PANTHER" id="PTHR32294">
    <property type="entry name" value="DNA POLYMERASE III SUBUNIT ALPHA"/>
    <property type="match status" value="1"/>
</dbReference>
<evidence type="ECO:0000256" key="1">
    <source>
        <dbReference type="ARBA" id="ARBA00004496"/>
    </source>
</evidence>
<dbReference type="InterPro" id="IPR004805">
    <property type="entry name" value="DnaE2/DnaE/PolC"/>
</dbReference>
<evidence type="ECO:0000256" key="6">
    <source>
        <dbReference type="ARBA" id="ARBA00022695"/>
    </source>
</evidence>
<dbReference type="InterPro" id="IPR036700">
    <property type="entry name" value="BOBF_sf"/>
</dbReference>
<comment type="subcellular location">
    <subcellularLocation>
        <location evidence="1">Cytoplasm</location>
    </subcellularLocation>
</comment>
<keyword evidence="7" id="KW-0235">DNA replication</keyword>
<feature type="compositionally biased region" description="Acidic residues" evidence="10">
    <location>
        <begin position="1310"/>
        <end position="1321"/>
    </location>
</feature>
<dbReference type="SUPFAM" id="SSF89550">
    <property type="entry name" value="PHP domain-like"/>
    <property type="match status" value="1"/>
</dbReference>
<dbReference type="InterPro" id="IPR041931">
    <property type="entry name" value="DNA_pol3_alpha_thumb_dom"/>
</dbReference>
<dbReference type="GO" id="GO:0003676">
    <property type="term" value="F:nucleic acid binding"/>
    <property type="evidence" value="ECO:0007669"/>
    <property type="project" value="InterPro"/>
</dbReference>
<dbReference type="Pfam" id="PF17657">
    <property type="entry name" value="DNA_pol3_finger"/>
    <property type="match status" value="1"/>
</dbReference>
<dbReference type="GO" id="GO:0005737">
    <property type="term" value="C:cytoplasm"/>
    <property type="evidence" value="ECO:0007669"/>
    <property type="project" value="UniProtKB-SubCell"/>
</dbReference>
<dbReference type="InterPro" id="IPR004013">
    <property type="entry name" value="PHP_dom"/>
</dbReference>
<geneLocation type="plasmid" evidence="13">
    <name>pedy32-46i</name>
</geneLocation>
<evidence type="ECO:0000256" key="8">
    <source>
        <dbReference type="ARBA" id="ARBA00022932"/>
    </source>
</evidence>
<feature type="domain" description="Polymerase/histidinol phosphatase N-terminal" evidence="11">
    <location>
        <begin position="6"/>
        <end position="73"/>
    </location>
</feature>
<name>A0A346Y691_9ACTN</name>
<dbReference type="NCBIfam" id="NF004226">
    <property type="entry name" value="PRK05673.1"/>
    <property type="match status" value="1"/>
</dbReference>
<keyword evidence="13" id="KW-1185">Reference proteome</keyword>
<evidence type="ECO:0000256" key="10">
    <source>
        <dbReference type="SAM" id="MobiDB-lite"/>
    </source>
</evidence>
<evidence type="ECO:0000313" key="12">
    <source>
        <dbReference type="EMBL" id="AXV09988.1"/>
    </source>
</evidence>
<dbReference type="GO" id="GO:0003887">
    <property type="term" value="F:DNA-directed DNA polymerase activity"/>
    <property type="evidence" value="ECO:0007669"/>
    <property type="project" value="UniProtKB-KW"/>
</dbReference>
<dbReference type="GO" id="GO:0006260">
    <property type="term" value="P:DNA replication"/>
    <property type="evidence" value="ECO:0007669"/>
    <property type="project" value="UniProtKB-KW"/>
</dbReference>